<dbReference type="GO" id="GO:0061630">
    <property type="term" value="F:ubiquitin protein ligase activity"/>
    <property type="evidence" value="ECO:0007669"/>
    <property type="project" value="InterPro"/>
</dbReference>
<feature type="domain" description="RING-Gid-type" evidence="10">
    <location>
        <begin position="327"/>
        <end position="370"/>
    </location>
</feature>
<evidence type="ECO:0000256" key="3">
    <source>
        <dbReference type="ARBA" id="ARBA00022723"/>
    </source>
</evidence>
<evidence type="ECO:0000256" key="2">
    <source>
        <dbReference type="ARBA" id="ARBA00022490"/>
    </source>
</evidence>
<dbReference type="PANTHER" id="PTHR12170:SF3">
    <property type="entry name" value="GH10162P"/>
    <property type="match status" value="1"/>
</dbReference>
<keyword evidence="4 6" id="KW-0863">Zinc-finger</keyword>
<dbReference type="GO" id="GO:0005634">
    <property type="term" value="C:nucleus"/>
    <property type="evidence" value="ECO:0007669"/>
    <property type="project" value="TreeGrafter"/>
</dbReference>
<dbReference type="PROSITE" id="PS50896">
    <property type="entry name" value="LISH"/>
    <property type="match status" value="1"/>
</dbReference>
<dbReference type="PROSITE" id="PS51867">
    <property type="entry name" value="ZF_RING_GID"/>
    <property type="match status" value="1"/>
</dbReference>
<dbReference type="PROSITE" id="PS50089">
    <property type="entry name" value="ZF_RING_2"/>
    <property type="match status" value="1"/>
</dbReference>
<feature type="domain" description="RING-type" evidence="8">
    <location>
        <begin position="327"/>
        <end position="370"/>
    </location>
</feature>
<dbReference type="SMART" id="SM00184">
    <property type="entry name" value="RING"/>
    <property type="match status" value="1"/>
</dbReference>
<sequence>MELNTIKDAFDRVSKRQKTSYTKTQDIIDSVGKEIELALNKLLNASEGSGVDQNAVIAELNAKLNEIGPTNQLGGSQKELNVALSKYGKVVDKQFYPDIAKAYREVEFDGHIINMIVALHFYRQGLFELGDCFISEANEHGAASLKAPFVEMYEMLEQMKARNLQPALAWASAHSDELVRKGSALEFKLHALQYMQILERGIQRDALTFARSSFAPFAPLHMEEIQKLMGCLLWTGRLENSPYSELLSSSHWDALSLELTQECCSLLGQSYKSPLHVTISAGCQALPTLLKLSNVMANKKQEWQTMRQLPVEIELDREFQFHSIFACPVSRDQSTEENPPMLMPCGHVLCKQSIVKLSKSNTRTFKCPYCPLEATVAQCRQLYF</sequence>
<evidence type="ECO:0000313" key="11">
    <source>
        <dbReference type="EMBL" id="ADE77253.1"/>
    </source>
</evidence>
<dbReference type="Gene3D" id="3.30.40.10">
    <property type="entry name" value="Zinc/RING finger domain, C3HC4 (zinc finger)"/>
    <property type="match status" value="1"/>
</dbReference>
<evidence type="ECO:0000259" key="10">
    <source>
        <dbReference type="PROSITE" id="PS51867"/>
    </source>
</evidence>
<dbReference type="EMBL" id="BT123969">
    <property type="protein sequence ID" value="ADE77253.1"/>
    <property type="molecule type" value="mRNA"/>
</dbReference>
<keyword evidence="5" id="KW-0862">Zinc</keyword>
<keyword evidence="3" id="KW-0479">Metal-binding</keyword>
<keyword evidence="2" id="KW-0963">Cytoplasm</keyword>
<evidence type="ECO:0000259" key="8">
    <source>
        <dbReference type="PROSITE" id="PS50089"/>
    </source>
</evidence>
<dbReference type="GO" id="GO:0005737">
    <property type="term" value="C:cytoplasm"/>
    <property type="evidence" value="ECO:0007669"/>
    <property type="project" value="UniProtKB-SubCell"/>
</dbReference>
<evidence type="ECO:0008006" key="12">
    <source>
        <dbReference type="Google" id="ProtNLM"/>
    </source>
</evidence>
<dbReference type="AlphaFoldDB" id="D5ACI4"/>
<dbReference type="SUPFAM" id="SSF57850">
    <property type="entry name" value="RING/U-box"/>
    <property type="match status" value="1"/>
</dbReference>
<feature type="domain" description="CTLH" evidence="9">
    <location>
        <begin position="148"/>
        <end position="205"/>
    </location>
</feature>
<dbReference type="InterPro" id="IPR013083">
    <property type="entry name" value="Znf_RING/FYVE/PHD"/>
</dbReference>
<dbReference type="GO" id="GO:0008270">
    <property type="term" value="F:zinc ion binding"/>
    <property type="evidence" value="ECO:0007669"/>
    <property type="project" value="UniProtKB-KW"/>
</dbReference>
<dbReference type="PROSITE" id="PS50897">
    <property type="entry name" value="CTLH"/>
    <property type="match status" value="1"/>
</dbReference>
<dbReference type="Pfam" id="PF10607">
    <property type="entry name" value="CTLH"/>
    <property type="match status" value="1"/>
</dbReference>
<dbReference type="InterPro" id="IPR045098">
    <property type="entry name" value="Fyv10_fam"/>
</dbReference>
<reference evidence="11" key="1">
    <citation type="submission" date="2010-04" db="EMBL/GenBank/DDBJ databases">
        <authorList>
            <person name="Reid K.E."/>
            <person name="Liao N."/>
            <person name="Chan S."/>
            <person name="Docking R."/>
            <person name="Taylor G."/>
            <person name="Moore R."/>
            <person name="Mayo M."/>
            <person name="Munro S."/>
            <person name="King J."/>
            <person name="Yanchuk A."/>
            <person name="Holt R."/>
            <person name="Jones S."/>
            <person name="Marra M."/>
            <person name="Ritland C.E."/>
            <person name="Ritland K."/>
            <person name="Bohlmann J."/>
        </authorList>
    </citation>
    <scope>NUCLEOTIDE SEQUENCE</scope>
    <source>
        <tissue evidence="11">Bud</tissue>
    </source>
</reference>
<protein>
    <recommendedName>
        <fullName evidence="12">RING-Gid-type domain-containing protein</fullName>
    </recommendedName>
</protein>
<dbReference type="GO" id="GO:0034657">
    <property type="term" value="C:GID complex"/>
    <property type="evidence" value="ECO:0007669"/>
    <property type="project" value="TreeGrafter"/>
</dbReference>
<comment type="subcellular location">
    <subcellularLocation>
        <location evidence="1">Cytoplasm</location>
    </subcellularLocation>
</comment>
<evidence type="ECO:0000256" key="7">
    <source>
        <dbReference type="PROSITE-ProRule" id="PRU01215"/>
    </source>
</evidence>
<dbReference type="SMART" id="SM00668">
    <property type="entry name" value="CTLH"/>
    <property type="match status" value="1"/>
</dbReference>
<dbReference type="CDD" id="cd16652">
    <property type="entry name" value="dRING_Rmd5p-like"/>
    <property type="match status" value="1"/>
</dbReference>
<evidence type="ECO:0000256" key="1">
    <source>
        <dbReference type="ARBA" id="ARBA00004496"/>
    </source>
</evidence>
<organism evidence="11">
    <name type="scientific">Picea sitchensis</name>
    <name type="common">Sitka spruce</name>
    <name type="synonym">Pinus sitchensis</name>
    <dbReference type="NCBI Taxonomy" id="3332"/>
    <lineage>
        <taxon>Eukaryota</taxon>
        <taxon>Viridiplantae</taxon>
        <taxon>Streptophyta</taxon>
        <taxon>Embryophyta</taxon>
        <taxon>Tracheophyta</taxon>
        <taxon>Spermatophyta</taxon>
        <taxon>Pinopsida</taxon>
        <taxon>Pinidae</taxon>
        <taxon>Conifers I</taxon>
        <taxon>Pinales</taxon>
        <taxon>Pinaceae</taxon>
        <taxon>Picea</taxon>
    </lineage>
</organism>
<proteinExistence type="evidence at transcript level"/>
<dbReference type="InterPro" id="IPR024964">
    <property type="entry name" value="CTLH/CRA"/>
</dbReference>
<evidence type="ECO:0000256" key="6">
    <source>
        <dbReference type="PROSITE-ProRule" id="PRU00175"/>
    </source>
</evidence>
<dbReference type="GO" id="GO:0043161">
    <property type="term" value="P:proteasome-mediated ubiquitin-dependent protein catabolic process"/>
    <property type="evidence" value="ECO:0007669"/>
    <property type="project" value="InterPro"/>
</dbReference>
<dbReference type="InterPro" id="IPR001841">
    <property type="entry name" value="Znf_RING"/>
</dbReference>
<accession>D5ACI4</accession>
<dbReference type="InterPro" id="IPR044063">
    <property type="entry name" value="ZF_RING_GID"/>
</dbReference>
<dbReference type="InterPro" id="IPR027370">
    <property type="entry name" value="Znf-RING_euk"/>
</dbReference>
<dbReference type="InterPro" id="IPR013144">
    <property type="entry name" value="CRA_dom"/>
</dbReference>
<evidence type="ECO:0000256" key="5">
    <source>
        <dbReference type="ARBA" id="ARBA00022833"/>
    </source>
</evidence>
<feature type="zinc finger region" description="RING-Gid-type" evidence="7">
    <location>
        <begin position="327"/>
        <end position="370"/>
    </location>
</feature>
<evidence type="ECO:0000259" key="9">
    <source>
        <dbReference type="PROSITE" id="PS50897"/>
    </source>
</evidence>
<dbReference type="InterPro" id="IPR037683">
    <property type="entry name" value="Rmd5_dRing"/>
</dbReference>
<dbReference type="PANTHER" id="PTHR12170">
    <property type="entry name" value="MACROPHAGE ERYTHROBLAST ATTACHER-RELATED"/>
    <property type="match status" value="1"/>
</dbReference>
<dbReference type="InterPro" id="IPR006594">
    <property type="entry name" value="LisH"/>
</dbReference>
<dbReference type="Pfam" id="PF13445">
    <property type="entry name" value="zf-RING_UBOX"/>
    <property type="match status" value="1"/>
</dbReference>
<evidence type="ECO:0000256" key="4">
    <source>
        <dbReference type="ARBA" id="ARBA00022771"/>
    </source>
</evidence>
<dbReference type="SMART" id="SM00757">
    <property type="entry name" value="CRA"/>
    <property type="match status" value="1"/>
</dbReference>
<name>D5ACI4_PICSI</name>
<dbReference type="InterPro" id="IPR006595">
    <property type="entry name" value="CTLH_C"/>
</dbReference>
<dbReference type="FunFam" id="3.30.40.10:FF:000143">
    <property type="entry name" value="Regulator of gluconeogenesis Rmd5"/>
    <property type="match status" value="1"/>
</dbReference>